<reference evidence="3 4" key="1">
    <citation type="journal article" date="2015" name="Genome Biol.">
        <title>Comparative genomics of Steinernema reveals deeply conserved gene regulatory networks.</title>
        <authorList>
            <person name="Dillman A.R."/>
            <person name="Macchietto M."/>
            <person name="Porter C.F."/>
            <person name="Rogers A."/>
            <person name="Williams B."/>
            <person name="Antoshechkin I."/>
            <person name="Lee M.M."/>
            <person name="Goodwin Z."/>
            <person name="Lu X."/>
            <person name="Lewis E.E."/>
            <person name="Goodrich-Blair H."/>
            <person name="Stock S.P."/>
            <person name="Adams B.J."/>
            <person name="Sternberg P.W."/>
            <person name="Mortazavi A."/>
        </authorList>
    </citation>
    <scope>NUCLEOTIDE SEQUENCE [LARGE SCALE GENOMIC DNA]</scope>
    <source>
        <strain evidence="3 4">ALL</strain>
    </source>
</reference>
<organism evidence="3 4">
    <name type="scientific">Steinernema carpocapsae</name>
    <name type="common">Entomopathogenic nematode</name>
    <dbReference type="NCBI Taxonomy" id="34508"/>
    <lineage>
        <taxon>Eukaryota</taxon>
        <taxon>Metazoa</taxon>
        <taxon>Ecdysozoa</taxon>
        <taxon>Nematoda</taxon>
        <taxon>Chromadorea</taxon>
        <taxon>Rhabditida</taxon>
        <taxon>Tylenchina</taxon>
        <taxon>Panagrolaimomorpha</taxon>
        <taxon>Strongyloidoidea</taxon>
        <taxon>Steinernematidae</taxon>
        <taxon>Steinernema</taxon>
    </lineage>
</organism>
<dbReference type="InterPro" id="IPR006096">
    <property type="entry name" value="Glu/Leu/Phe/Val/Trp_DH_C"/>
</dbReference>
<dbReference type="PANTHER" id="PTHR11606:SF13">
    <property type="entry name" value="GLUTAMATE DEHYDROGENASE 1, MITOCHONDRIAL"/>
    <property type="match status" value="1"/>
</dbReference>
<dbReference type="PANTHER" id="PTHR11606">
    <property type="entry name" value="GLUTAMATE DEHYDROGENASE"/>
    <property type="match status" value="1"/>
</dbReference>
<dbReference type="STRING" id="34508.A0A4U5P0J3"/>
<dbReference type="SUPFAM" id="SSF51735">
    <property type="entry name" value="NAD(P)-binding Rossmann-fold domains"/>
    <property type="match status" value="1"/>
</dbReference>
<dbReference type="AlphaFoldDB" id="A0A4U5P0J3"/>
<dbReference type="GO" id="GO:0005739">
    <property type="term" value="C:mitochondrion"/>
    <property type="evidence" value="ECO:0007669"/>
    <property type="project" value="TreeGrafter"/>
</dbReference>
<name>A0A4U5P0J3_STECR</name>
<gene>
    <name evidence="3" type="ORF">L596_013518</name>
</gene>
<evidence type="ECO:0000313" key="3">
    <source>
        <dbReference type="EMBL" id="TKR89412.1"/>
    </source>
</evidence>
<dbReference type="Proteomes" id="UP000298663">
    <property type="component" value="Unassembled WGS sequence"/>
</dbReference>
<dbReference type="Gene3D" id="3.40.50.720">
    <property type="entry name" value="NAD(P)-binding Rossmann-like Domain"/>
    <property type="match status" value="1"/>
</dbReference>
<evidence type="ECO:0000256" key="1">
    <source>
        <dbReference type="ARBA" id="ARBA00023002"/>
    </source>
</evidence>
<dbReference type="InterPro" id="IPR036291">
    <property type="entry name" value="NAD(P)-bd_dom_sf"/>
</dbReference>
<sequence>MYEQCDILVPAACEKAIHKENAGKIKAKIIAEAANGPTTPAADKILLKRGDCLIIPDMFVNSGARDGVLLRVAQEPEPRKLRPADFKYEKDSNYQLLESVQESIESALEKKVPVEPSAAFRARIAGASEKDIVHSGLEYTMQRSGHAIIRTAKKYNLGLDIRTAAYANAIEKVYHVYRTTGLSFS</sequence>
<accession>A0A4U5P0J3</accession>
<dbReference type="GO" id="GO:0004352">
    <property type="term" value="F:glutamate dehydrogenase (NAD+) activity"/>
    <property type="evidence" value="ECO:0007669"/>
    <property type="project" value="TreeGrafter"/>
</dbReference>
<keyword evidence="1" id="KW-0560">Oxidoreductase</keyword>
<evidence type="ECO:0000313" key="4">
    <source>
        <dbReference type="Proteomes" id="UP000298663"/>
    </source>
</evidence>
<comment type="caution">
    <text evidence="3">The sequence shown here is derived from an EMBL/GenBank/DDBJ whole genome shotgun (WGS) entry which is preliminary data.</text>
</comment>
<dbReference type="OrthoDB" id="6718861at2759"/>
<reference evidence="3 4" key="2">
    <citation type="journal article" date="2019" name="G3 (Bethesda)">
        <title>Hybrid Assembly of the Genome of the Entomopathogenic Nematode Steinernema carpocapsae Identifies the X-Chromosome.</title>
        <authorList>
            <person name="Serra L."/>
            <person name="Macchietto M."/>
            <person name="Macias-Munoz A."/>
            <person name="McGill C.J."/>
            <person name="Rodriguez I.M."/>
            <person name="Rodriguez B."/>
            <person name="Murad R."/>
            <person name="Mortazavi A."/>
        </authorList>
    </citation>
    <scope>NUCLEOTIDE SEQUENCE [LARGE SCALE GENOMIC DNA]</scope>
    <source>
        <strain evidence="3 4">ALL</strain>
    </source>
</reference>
<dbReference type="SMART" id="SM00839">
    <property type="entry name" value="ELFV_dehydrog"/>
    <property type="match status" value="1"/>
</dbReference>
<dbReference type="GO" id="GO:0006538">
    <property type="term" value="P:L-glutamate catabolic process"/>
    <property type="evidence" value="ECO:0007669"/>
    <property type="project" value="TreeGrafter"/>
</dbReference>
<feature type="domain" description="Glutamate/phenylalanine/leucine/valine/L-tryptophan dehydrogenase C-terminal" evidence="2">
    <location>
        <begin position="1"/>
        <end position="181"/>
    </location>
</feature>
<proteinExistence type="predicted"/>
<evidence type="ECO:0000259" key="2">
    <source>
        <dbReference type="SMART" id="SM00839"/>
    </source>
</evidence>
<dbReference type="Pfam" id="PF00208">
    <property type="entry name" value="ELFV_dehydrog"/>
    <property type="match status" value="1"/>
</dbReference>
<dbReference type="EMBL" id="AZBU02000003">
    <property type="protein sequence ID" value="TKR89412.1"/>
    <property type="molecule type" value="Genomic_DNA"/>
</dbReference>
<keyword evidence="4" id="KW-1185">Reference proteome</keyword>
<protein>
    <recommendedName>
        <fullName evidence="2">Glutamate/phenylalanine/leucine/valine/L-tryptophan dehydrogenase C-terminal domain-containing protein</fullName>
    </recommendedName>
</protein>